<evidence type="ECO:0008006" key="4">
    <source>
        <dbReference type="Google" id="ProtNLM"/>
    </source>
</evidence>
<dbReference type="EMBL" id="JACGCI010000017">
    <property type="protein sequence ID" value="KAF6758957.1"/>
    <property type="molecule type" value="Genomic_DNA"/>
</dbReference>
<evidence type="ECO:0000256" key="1">
    <source>
        <dbReference type="SAM" id="SignalP"/>
    </source>
</evidence>
<proteinExistence type="predicted"/>
<evidence type="ECO:0000313" key="3">
    <source>
        <dbReference type="Proteomes" id="UP000521943"/>
    </source>
</evidence>
<dbReference type="AlphaFoldDB" id="A0A8H6MCE0"/>
<name>A0A8H6MCE0_9AGAR</name>
<feature type="signal peptide" evidence="1">
    <location>
        <begin position="1"/>
        <end position="24"/>
    </location>
</feature>
<dbReference type="Proteomes" id="UP000521943">
    <property type="component" value="Unassembled WGS sequence"/>
</dbReference>
<reference evidence="2 3" key="1">
    <citation type="submission" date="2020-07" db="EMBL/GenBank/DDBJ databases">
        <title>Comparative genomics of pyrophilous fungi reveals a link between fire events and developmental genes.</title>
        <authorList>
            <consortium name="DOE Joint Genome Institute"/>
            <person name="Steindorff A.S."/>
            <person name="Carver A."/>
            <person name="Calhoun S."/>
            <person name="Stillman K."/>
            <person name="Liu H."/>
            <person name="Lipzen A."/>
            <person name="Pangilinan J."/>
            <person name="Labutti K."/>
            <person name="Bruns T.D."/>
            <person name="Grigoriev I.V."/>
        </authorList>
    </citation>
    <scope>NUCLEOTIDE SEQUENCE [LARGE SCALE GENOMIC DNA]</scope>
    <source>
        <strain evidence="2 3">CBS 144469</strain>
    </source>
</reference>
<evidence type="ECO:0000313" key="2">
    <source>
        <dbReference type="EMBL" id="KAF6758957.1"/>
    </source>
</evidence>
<feature type="chain" id="PRO_5034139410" description="Secreted protein" evidence="1">
    <location>
        <begin position="25"/>
        <end position="74"/>
    </location>
</feature>
<organism evidence="2 3">
    <name type="scientific">Ephemerocybe angulata</name>
    <dbReference type="NCBI Taxonomy" id="980116"/>
    <lineage>
        <taxon>Eukaryota</taxon>
        <taxon>Fungi</taxon>
        <taxon>Dikarya</taxon>
        <taxon>Basidiomycota</taxon>
        <taxon>Agaricomycotina</taxon>
        <taxon>Agaricomycetes</taxon>
        <taxon>Agaricomycetidae</taxon>
        <taxon>Agaricales</taxon>
        <taxon>Agaricineae</taxon>
        <taxon>Psathyrellaceae</taxon>
        <taxon>Ephemerocybe</taxon>
    </lineage>
</organism>
<gene>
    <name evidence="2" type="ORF">DFP72DRAFT_164922</name>
</gene>
<protein>
    <recommendedName>
        <fullName evidence="4">Secreted protein</fullName>
    </recommendedName>
</protein>
<keyword evidence="1" id="KW-0732">Signal</keyword>
<comment type="caution">
    <text evidence="2">The sequence shown here is derived from an EMBL/GenBank/DDBJ whole genome shotgun (WGS) entry which is preliminary data.</text>
</comment>
<sequence>MMSICSFCSLLLRLLACLSETISAICSVPFRFPVSRCFVPLALLIALECCRVACSLSELLLLPTLLTHCTTLTS</sequence>
<keyword evidence="3" id="KW-1185">Reference proteome</keyword>
<accession>A0A8H6MCE0</accession>